<feature type="domain" description="DUF8207" evidence="1">
    <location>
        <begin position="66"/>
        <end position="108"/>
    </location>
</feature>
<sequence length="109" mass="12513">MLSFETLLTVLSFIEKGPFAVIDCSRNFNTDYSTASSIEETSKKMIKYNSFHTDRIATTTTTTTSISFPGLYELIFKRIPNDAIYTENDRQTYKHILLSTNAHKRHHNA</sequence>
<dbReference type="AlphaFoldDB" id="A0A151ISC8"/>
<dbReference type="STRING" id="471704.A0A151ISC8"/>
<organism evidence="2 3">
    <name type="scientific">Trachymyrmex cornetzi</name>
    <dbReference type="NCBI Taxonomy" id="471704"/>
    <lineage>
        <taxon>Eukaryota</taxon>
        <taxon>Metazoa</taxon>
        <taxon>Ecdysozoa</taxon>
        <taxon>Arthropoda</taxon>
        <taxon>Hexapoda</taxon>
        <taxon>Insecta</taxon>
        <taxon>Pterygota</taxon>
        <taxon>Neoptera</taxon>
        <taxon>Endopterygota</taxon>
        <taxon>Hymenoptera</taxon>
        <taxon>Apocrita</taxon>
        <taxon>Aculeata</taxon>
        <taxon>Formicoidea</taxon>
        <taxon>Formicidae</taxon>
        <taxon>Myrmicinae</taxon>
        <taxon>Trachymyrmex</taxon>
    </lineage>
</organism>
<evidence type="ECO:0000259" key="1">
    <source>
        <dbReference type="Pfam" id="PF26634"/>
    </source>
</evidence>
<name>A0A151ISC8_9HYME</name>
<dbReference type="InterPro" id="IPR058520">
    <property type="entry name" value="DUF8207"/>
</dbReference>
<protein>
    <recommendedName>
        <fullName evidence="1">DUF8207 domain-containing protein</fullName>
    </recommendedName>
</protein>
<dbReference type="Proteomes" id="UP000078492">
    <property type="component" value="Unassembled WGS sequence"/>
</dbReference>
<dbReference type="EMBL" id="KQ981076">
    <property type="protein sequence ID" value="KYN09772.1"/>
    <property type="molecule type" value="Genomic_DNA"/>
</dbReference>
<keyword evidence="3" id="KW-1185">Reference proteome</keyword>
<dbReference type="Pfam" id="PF26634">
    <property type="entry name" value="DUF8207"/>
    <property type="match status" value="1"/>
</dbReference>
<evidence type="ECO:0000313" key="2">
    <source>
        <dbReference type="EMBL" id="KYN09772.1"/>
    </source>
</evidence>
<proteinExistence type="predicted"/>
<accession>A0A151ISC8</accession>
<evidence type="ECO:0000313" key="3">
    <source>
        <dbReference type="Proteomes" id="UP000078492"/>
    </source>
</evidence>
<gene>
    <name evidence="2" type="ORF">ALC57_18106</name>
</gene>
<reference evidence="2 3" key="1">
    <citation type="submission" date="2015-09" db="EMBL/GenBank/DDBJ databases">
        <title>Trachymyrmex cornetzi WGS genome.</title>
        <authorList>
            <person name="Nygaard S."/>
            <person name="Hu H."/>
            <person name="Boomsma J."/>
            <person name="Zhang G."/>
        </authorList>
    </citation>
    <scope>NUCLEOTIDE SEQUENCE [LARGE SCALE GENOMIC DNA]</scope>
    <source>
        <strain evidence="2">Tcor2-1</strain>
        <tissue evidence="2">Whole body</tissue>
    </source>
</reference>